<evidence type="ECO:0000259" key="15">
    <source>
        <dbReference type="Pfam" id="PF04413"/>
    </source>
</evidence>
<name>A0A9Q3UMC9_9GAMM</name>
<keyword evidence="8" id="KW-0735">Signal-anchor</keyword>
<comment type="pathway">
    <text evidence="2 13">Bacterial outer membrane biogenesis; LPS core biosynthesis.</text>
</comment>
<dbReference type="InterPro" id="IPR038107">
    <property type="entry name" value="Glycos_transf_N_sf"/>
</dbReference>
<keyword evidence="16" id="KW-0328">Glycosyltransferase</keyword>
<evidence type="ECO:0000256" key="11">
    <source>
        <dbReference type="PIRSR" id="PIRSR639901-1"/>
    </source>
</evidence>
<dbReference type="EC" id="2.4.99.12" evidence="4 13"/>
<keyword evidence="13" id="KW-0448">Lipopolysaccharide biosynthesis</keyword>
<dbReference type="InterPro" id="IPR039901">
    <property type="entry name" value="Kdotransferase"/>
</dbReference>
<dbReference type="Gene3D" id="3.40.50.11720">
    <property type="entry name" value="3-Deoxy-D-manno-octulosonic-acid transferase, N-terminal domain"/>
    <property type="match status" value="1"/>
</dbReference>
<evidence type="ECO:0000256" key="10">
    <source>
        <dbReference type="ARBA" id="ARBA00049183"/>
    </source>
</evidence>
<dbReference type="FunFam" id="3.40.50.11720:FF:000001">
    <property type="entry name" value="3-deoxy-D-manno-octulosonic acid transferase"/>
    <property type="match status" value="1"/>
</dbReference>
<dbReference type="Proteomes" id="UP001108027">
    <property type="component" value="Unassembled WGS sequence"/>
</dbReference>
<dbReference type="Gene3D" id="3.40.50.2000">
    <property type="entry name" value="Glycogen Phosphorylase B"/>
    <property type="match status" value="1"/>
</dbReference>
<feature type="domain" description="Glycosyl transferase family 1" evidence="14">
    <location>
        <begin position="233"/>
        <end position="397"/>
    </location>
</feature>
<evidence type="ECO:0000256" key="9">
    <source>
        <dbReference type="ARBA" id="ARBA00031445"/>
    </source>
</evidence>
<evidence type="ECO:0000256" key="13">
    <source>
        <dbReference type="RuleBase" id="RU365103"/>
    </source>
</evidence>
<evidence type="ECO:0000259" key="14">
    <source>
        <dbReference type="Pfam" id="PF00534"/>
    </source>
</evidence>
<evidence type="ECO:0000313" key="16">
    <source>
        <dbReference type="EMBL" id="MCC4309921.1"/>
    </source>
</evidence>
<evidence type="ECO:0000256" key="6">
    <source>
        <dbReference type="ARBA" id="ARBA00022519"/>
    </source>
</evidence>
<evidence type="ECO:0000256" key="2">
    <source>
        <dbReference type="ARBA" id="ARBA00004713"/>
    </source>
</evidence>
<comment type="caution">
    <text evidence="16">The sequence shown here is derived from an EMBL/GenBank/DDBJ whole genome shotgun (WGS) entry which is preliminary data.</text>
</comment>
<dbReference type="AlphaFoldDB" id="A0A9Q3UMC9"/>
<evidence type="ECO:0000256" key="7">
    <source>
        <dbReference type="ARBA" id="ARBA00022679"/>
    </source>
</evidence>
<dbReference type="PANTHER" id="PTHR42755:SF1">
    <property type="entry name" value="3-DEOXY-D-MANNO-OCTULOSONIC ACID TRANSFERASE, MITOCHONDRIAL-RELATED"/>
    <property type="match status" value="1"/>
</dbReference>
<evidence type="ECO:0000256" key="3">
    <source>
        <dbReference type="ARBA" id="ARBA00006380"/>
    </source>
</evidence>
<evidence type="ECO:0000256" key="5">
    <source>
        <dbReference type="ARBA" id="ARBA00019077"/>
    </source>
</evidence>
<protein>
    <recommendedName>
        <fullName evidence="5 13">3-deoxy-D-manno-octulosonic acid transferase</fullName>
        <shortName evidence="13">Kdo transferase</shortName>
        <ecNumber evidence="4 13">2.4.99.12</ecNumber>
    </recommendedName>
    <alternativeName>
        <fullName evidence="9 13">Lipid IV(A) 3-deoxy-D-manno-octulosonic acid transferase</fullName>
    </alternativeName>
</protein>
<keyword evidence="7 13" id="KW-0808">Transferase</keyword>
<feature type="active site" description="Proton acceptor" evidence="11">
    <location>
        <position position="60"/>
    </location>
</feature>
<feature type="site" description="Transition state stabilizer" evidence="12">
    <location>
        <position position="208"/>
    </location>
</feature>
<dbReference type="GO" id="GO:0009245">
    <property type="term" value="P:lipid A biosynthetic process"/>
    <property type="evidence" value="ECO:0007669"/>
    <property type="project" value="TreeGrafter"/>
</dbReference>
<proteinExistence type="inferred from homology"/>
<dbReference type="RefSeq" id="WP_138772730.1">
    <property type="nucleotide sequence ID" value="NZ_ARXL01000025.1"/>
</dbReference>
<sequence length="425" mass="46323">MRALYTLLWYLSLPLLFLRLWWRGRRAPAYRQRWRERLALGYRRGTLSGSVWVHAVSVGETLAAAPLIEGLLAAHPDTPLVVTTTTPTGSERVRALFGDRVTHVYCPWELPGAYRRFLNAFDPRLVVILETELWPNLCAAAKARGAKLLLMNGRLSEKSYRGYAKLPRLVRPMLARFDTLAVQTEAEADRFQALGASRSQLVVNGSVKFDLTLDHAVRDRAAALRAPWGERPVWIAASTHPGEDEIVLAAHRRLRAARPDALLILVPRHPERFDDVAGQVRRAGLGLARRSREEAVDDGVAVYLADTMGELLMLFGAADLAFVGGSLVPVGGHNLLEPAAWGTPVLTGPALHNFTAIAALLDEAGALTVVSGEEELAAALAALYDDAGERRRRGEAAAGVVAANRGALQRGLNICASLWPSRSGL</sequence>
<dbReference type="FunFam" id="3.40.50.2000:FF:000032">
    <property type="entry name" value="3-deoxy-D-manno-octulosonic acid transferase"/>
    <property type="match status" value="1"/>
</dbReference>
<dbReference type="Pfam" id="PF04413">
    <property type="entry name" value="Glycos_transf_N"/>
    <property type="match status" value="1"/>
</dbReference>
<keyword evidence="13" id="KW-1003">Cell membrane</keyword>
<evidence type="ECO:0000256" key="12">
    <source>
        <dbReference type="PIRSR" id="PIRSR639901-2"/>
    </source>
</evidence>
<dbReference type="NCBIfam" id="NF004388">
    <property type="entry name" value="PRK05749.1-4"/>
    <property type="match status" value="1"/>
</dbReference>
<feature type="domain" description="3-deoxy-D-manno-octulosonic-acid transferase N-terminal" evidence="15">
    <location>
        <begin position="32"/>
        <end position="210"/>
    </location>
</feature>
<comment type="function">
    <text evidence="13">Involved in lipopolysaccharide (LPS) biosynthesis. Catalyzes the transfer of 3-deoxy-D-manno-octulosonate (Kdo) residue(s) from CMP-Kdo to lipid IV(A), the tetraacyldisaccharide-1,4'-bisphosphate precursor of lipid A.</text>
</comment>
<keyword evidence="6" id="KW-0997">Cell inner membrane</keyword>
<evidence type="ECO:0000256" key="1">
    <source>
        <dbReference type="ARBA" id="ARBA00004388"/>
    </source>
</evidence>
<keyword evidence="17" id="KW-1185">Reference proteome</keyword>
<comment type="catalytic activity">
    <reaction evidence="10 13">
        <text>lipid IVA (E. coli) + CMP-3-deoxy-beta-D-manno-octulosonate = alpha-Kdo-(2-&gt;6)-lipid IVA (E. coli) + CMP + H(+)</text>
        <dbReference type="Rhea" id="RHEA:28066"/>
        <dbReference type="ChEBI" id="CHEBI:15378"/>
        <dbReference type="ChEBI" id="CHEBI:58603"/>
        <dbReference type="ChEBI" id="CHEBI:60364"/>
        <dbReference type="ChEBI" id="CHEBI:60377"/>
        <dbReference type="ChEBI" id="CHEBI:85987"/>
        <dbReference type="EC" id="2.4.99.12"/>
    </reaction>
</comment>
<dbReference type="EMBL" id="JAJGNA010000024">
    <property type="protein sequence ID" value="MCC4309921.1"/>
    <property type="molecule type" value="Genomic_DNA"/>
</dbReference>
<gene>
    <name evidence="16" type="primary">waaA</name>
    <name evidence="16" type="ORF">LL252_15210</name>
</gene>
<comment type="similarity">
    <text evidence="3">Belongs to the glycosyltransferase group 1 family. Glycosyltransferase 30 subfamily.</text>
</comment>
<dbReference type="SUPFAM" id="SSF53756">
    <property type="entry name" value="UDP-Glycosyltransferase/glycogen phosphorylase"/>
    <property type="match status" value="1"/>
</dbReference>
<keyword evidence="8" id="KW-0812">Transmembrane</keyword>
<evidence type="ECO:0000313" key="17">
    <source>
        <dbReference type="Proteomes" id="UP001108027"/>
    </source>
</evidence>
<dbReference type="Pfam" id="PF00534">
    <property type="entry name" value="Glycos_transf_1"/>
    <property type="match status" value="1"/>
</dbReference>
<dbReference type="InterPro" id="IPR001296">
    <property type="entry name" value="Glyco_trans_1"/>
</dbReference>
<organism evidence="16 17">
    <name type="scientific">Alloalcanivorax marinus</name>
    <dbReference type="NCBI Taxonomy" id="1177169"/>
    <lineage>
        <taxon>Bacteria</taxon>
        <taxon>Pseudomonadati</taxon>
        <taxon>Pseudomonadota</taxon>
        <taxon>Gammaproteobacteria</taxon>
        <taxon>Oceanospirillales</taxon>
        <taxon>Alcanivoracaceae</taxon>
        <taxon>Alloalcanivorax</taxon>
    </lineage>
</organism>
<reference evidence="16" key="1">
    <citation type="submission" date="2021-10" db="EMBL/GenBank/DDBJ databases">
        <title>The diversity and Nitrogen Metabolism of Culturable Nitrate-Utilizing Bacteria Within the Oxygen Minimum Zone of the Changjiang (Yangtze River)Estuary.</title>
        <authorList>
            <person name="Zhang D."/>
            <person name="Zheng J."/>
            <person name="Liu S."/>
            <person name="He W."/>
        </authorList>
    </citation>
    <scope>NUCLEOTIDE SEQUENCE</scope>
    <source>
        <strain evidence="16">FXH-223</strain>
    </source>
</reference>
<evidence type="ECO:0000256" key="8">
    <source>
        <dbReference type="ARBA" id="ARBA00022968"/>
    </source>
</evidence>
<dbReference type="GO" id="GO:0005886">
    <property type="term" value="C:plasma membrane"/>
    <property type="evidence" value="ECO:0007669"/>
    <property type="project" value="UniProtKB-SubCell"/>
</dbReference>
<dbReference type="GO" id="GO:0043842">
    <property type="term" value="F:Kdo transferase activity"/>
    <property type="evidence" value="ECO:0007669"/>
    <property type="project" value="UniProtKB-EC"/>
</dbReference>
<keyword evidence="6" id="KW-0472">Membrane</keyword>
<dbReference type="GO" id="GO:0009244">
    <property type="term" value="P:lipopolysaccharide core region biosynthetic process"/>
    <property type="evidence" value="ECO:0007669"/>
    <property type="project" value="UniProtKB-UniRule"/>
</dbReference>
<dbReference type="InterPro" id="IPR007507">
    <property type="entry name" value="Glycos_transf_N"/>
</dbReference>
<comment type="subcellular location">
    <subcellularLocation>
        <location evidence="1">Cell inner membrane</location>
        <topology evidence="1">Single-pass membrane protein</topology>
        <orientation evidence="1">Cytoplasmic side</orientation>
    </subcellularLocation>
    <subcellularLocation>
        <location evidence="13">Cell membrane</location>
    </subcellularLocation>
</comment>
<feature type="site" description="Transition state stabilizer" evidence="12">
    <location>
        <position position="130"/>
    </location>
</feature>
<dbReference type="PANTHER" id="PTHR42755">
    <property type="entry name" value="3-DEOXY-MANNO-OCTULOSONATE CYTIDYLYLTRANSFERASE"/>
    <property type="match status" value="1"/>
</dbReference>
<accession>A0A9Q3UMC9</accession>
<evidence type="ECO:0000256" key="4">
    <source>
        <dbReference type="ARBA" id="ARBA00012621"/>
    </source>
</evidence>